<accession>A0ABS2QQ25</accession>
<evidence type="ECO:0000256" key="1">
    <source>
        <dbReference type="ARBA" id="ARBA00022603"/>
    </source>
</evidence>
<organism evidence="3 4">
    <name type="scientific">Priestia iocasae</name>
    <dbReference type="NCBI Taxonomy" id="2291674"/>
    <lineage>
        <taxon>Bacteria</taxon>
        <taxon>Bacillati</taxon>
        <taxon>Bacillota</taxon>
        <taxon>Bacilli</taxon>
        <taxon>Bacillales</taxon>
        <taxon>Bacillaceae</taxon>
        <taxon>Priestia</taxon>
    </lineage>
</organism>
<protein>
    <submittedName>
        <fullName evidence="3">SAM-dependent MidA family methyltransferase</fullName>
    </submittedName>
</protein>
<dbReference type="InterPro" id="IPR038375">
    <property type="entry name" value="NDUFAF7_sf"/>
</dbReference>
<dbReference type="InterPro" id="IPR029063">
    <property type="entry name" value="SAM-dependent_MTases_sf"/>
</dbReference>
<comment type="caution">
    <text evidence="3">The sequence shown here is derived from an EMBL/GenBank/DDBJ whole genome shotgun (WGS) entry which is preliminary data.</text>
</comment>
<dbReference type="EMBL" id="JAFBFC010000001">
    <property type="protein sequence ID" value="MBM7701541.1"/>
    <property type="molecule type" value="Genomic_DNA"/>
</dbReference>
<dbReference type="Gene3D" id="3.40.50.12710">
    <property type="match status" value="1"/>
</dbReference>
<dbReference type="RefSeq" id="WP_205182948.1">
    <property type="nucleotide sequence ID" value="NZ_JAFBFC010000001.1"/>
</dbReference>
<keyword evidence="2" id="KW-0808">Transferase</keyword>
<evidence type="ECO:0000313" key="3">
    <source>
        <dbReference type="EMBL" id="MBM7701541.1"/>
    </source>
</evidence>
<dbReference type="GO" id="GO:0008168">
    <property type="term" value="F:methyltransferase activity"/>
    <property type="evidence" value="ECO:0007669"/>
    <property type="project" value="UniProtKB-KW"/>
</dbReference>
<dbReference type="InterPro" id="IPR003788">
    <property type="entry name" value="NDUFAF7"/>
</dbReference>
<evidence type="ECO:0000313" key="4">
    <source>
        <dbReference type="Proteomes" id="UP000809829"/>
    </source>
</evidence>
<keyword evidence="1 3" id="KW-0489">Methyltransferase</keyword>
<dbReference type="SUPFAM" id="SSF53335">
    <property type="entry name" value="S-adenosyl-L-methionine-dependent methyltransferases"/>
    <property type="match status" value="1"/>
</dbReference>
<dbReference type="GO" id="GO:0032259">
    <property type="term" value="P:methylation"/>
    <property type="evidence" value="ECO:0007669"/>
    <property type="project" value="UniProtKB-KW"/>
</dbReference>
<dbReference type="PANTHER" id="PTHR12049:SF7">
    <property type="entry name" value="PROTEIN ARGININE METHYLTRANSFERASE NDUFAF7, MITOCHONDRIAL"/>
    <property type="match status" value="1"/>
</dbReference>
<sequence>MQQAIKKRIKDSLHNRISYSEYMNIALYDDEHGYYMKHAQKVGKHGDFLTTSELSSAFGRAMAHLFVKVVEHHLLPPIICEIGGGNGKFAEVVIDEWKKISPNTVDQLTYYMIEKSSYHQQLQRNELFSNQLIYFKTVEEFLSQVGEFNGIVFSNEWFDALPVEVIEKKDGLLYEVWITLEGNRLVETYIPVTNQHILNYLSTYNLSIAEGQRFEIPLDMIKAIERLGVMVKSGIVVTVDYGYTFQEWEHPARRRGSLRGYMQHQLVEDPLQNIGEMDLTTHIHFDSLIEKGKQCGLQLTTFKRQREFLLMIGLLQLLEEHTSTDPFSNRAKANRSIRSLLMEGSISDYFHVIIQHKNLELEESFLIDLIKHK</sequence>
<gene>
    <name evidence="3" type="ORF">JOC83_000367</name>
</gene>
<keyword evidence="4" id="KW-1185">Reference proteome</keyword>
<dbReference type="Pfam" id="PF02636">
    <property type="entry name" value="Methyltransf_28"/>
    <property type="match status" value="1"/>
</dbReference>
<evidence type="ECO:0000256" key="2">
    <source>
        <dbReference type="ARBA" id="ARBA00022679"/>
    </source>
</evidence>
<name>A0ABS2QQ25_9BACI</name>
<dbReference type="Proteomes" id="UP000809829">
    <property type="component" value="Unassembled WGS sequence"/>
</dbReference>
<proteinExistence type="predicted"/>
<reference evidence="3 4" key="1">
    <citation type="submission" date="2021-01" db="EMBL/GenBank/DDBJ databases">
        <title>Genomic Encyclopedia of Type Strains, Phase IV (KMG-IV): sequencing the most valuable type-strain genomes for metagenomic binning, comparative biology and taxonomic classification.</title>
        <authorList>
            <person name="Goeker M."/>
        </authorList>
    </citation>
    <scope>NUCLEOTIDE SEQUENCE [LARGE SCALE GENOMIC DNA]</scope>
    <source>
        <strain evidence="3 4">DSM 104297</strain>
    </source>
</reference>
<dbReference type="PANTHER" id="PTHR12049">
    <property type="entry name" value="PROTEIN ARGININE METHYLTRANSFERASE NDUFAF7, MITOCHONDRIAL"/>
    <property type="match status" value="1"/>
</dbReference>